<dbReference type="InterPro" id="IPR011701">
    <property type="entry name" value="MFS"/>
</dbReference>
<keyword evidence="3 7" id="KW-0812">Transmembrane</keyword>
<feature type="transmembrane region" description="Helical" evidence="7">
    <location>
        <begin position="14"/>
        <end position="39"/>
    </location>
</feature>
<evidence type="ECO:0000313" key="9">
    <source>
        <dbReference type="EMBL" id="RCG32110.1"/>
    </source>
</evidence>
<evidence type="ECO:0000256" key="4">
    <source>
        <dbReference type="ARBA" id="ARBA00022989"/>
    </source>
</evidence>
<feature type="transmembrane region" description="Helical" evidence="7">
    <location>
        <begin position="224"/>
        <end position="244"/>
    </location>
</feature>
<evidence type="ECO:0000256" key="6">
    <source>
        <dbReference type="SAM" id="MobiDB-lite"/>
    </source>
</evidence>
<comment type="caution">
    <text evidence="9">The sequence shown here is derived from an EMBL/GenBank/DDBJ whole genome shotgun (WGS) entry which is preliminary data.</text>
</comment>
<evidence type="ECO:0000259" key="8">
    <source>
        <dbReference type="PROSITE" id="PS50850"/>
    </source>
</evidence>
<protein>
    <submittedName>
        <fullName evidence="9">MFS transporter</fullName>
    </submittedName>
</protein>
<dbReference type="CDD" id="cd06173">
    <property type="entry name" value="MFS_MefA_like"/>
    <property type="match status" value="1"/>
</dbReference>
<evidence type="ECO:0000256" key="3">
    <source>
        <dbReference type="ARBA" id="ARBA00022692"/>
    </source>
</evidence>
<evidence type="ECO:0000256" key="1">
    <source>
        <dbReference type="ARBA" id="ARBA00004651"/>
    </source>
</evidence>
<evidence type="ECO:0000313" key="10">
    <source>
        <dbReference type="Proteomes" id="UP000253094"/>
    </source>
</evidence>
<dbReference type="GO" id="GO:0005886">
    <property type="term" value="C:plasma membrane"/>
    <property type="evidence" value="ECO:0007669"/>
    <property type="project" value="UniProtKB-SubCell"/>
</dbReference>
<dbReference type="InterPro" id="IPR020846">
    <property type="entry name" value="MFS_dom"/>
</dbReference>
<dbReference type="AlphaFoldDB" id="A0A367FQZ2"/>
<keyword evidence="2" id="KW-1003">Cell membrane</keyword>
<gene>
    <name evidence="9" type="ORF">DQ384_06235</name>
</gene>
<feature type="compositionally biased region" description="Low complexity" evidence="6">
    <location>
        <begin position="406"/>
        <end position="422"/>
    </location>
</feature>
<feature type="transmembrane region" description="Helical" evidence="7">
    <location>
        <begin position="51"/>
        <end position="70"/>
    </location>
</feature>
<evidence type="ECO:0000256" key="2">
    <source>
        <dbReference type="ARBA" id="ARBA00022475"/>
    </source>
</evidence>
<feature type="transmembrane region" description="Helical" evidence="7">
    <location>
        <begin position="345"/>
        <end position="368"/>
    </location>
</feature>
<dbReference type="InterPro" id="IPR022324">
    <property type="entry name" value="Bacilysin_exporter_BacE_put"/>
</dbReference>
<feature type="transmembrane region" description="Helical" evidence="7">
    <location>
        <begin position="160"/>
        <end position="188"/>
    </location>
</feature>
<dbReference type="EMBL" id="QOIL01000003">
    <property type="protein sequence ID" value="RCG32110.1"/>
    <property type="molecule type" value="Genomic_DNA"/>
</dbReference>
<reference evidence="9 10" key="1">
    <citation type="submission" date="2018-06" db="EMBL/GenBank/DDBJ databases">
        <title>Sphaerisporangium craniellae sp. nov., isolated from a marine sponge in the South China Sea.</title>
        <authorList>
            <person name="Li L."/>
        </authorList>
    </citation>
    <scope>NUCLEOTIDE SEQUENCE [LARGE SCALE GENOMIC DNA]</scope>
    <source>
        <strain evidence="9 10">CCTCC AA 208026</strain>
    </source>
</reference>
<dbReference type="OrthoDB" id="3460055at2"/>
<name>A0A367FQZ2_9ACTN</name>
<keyword evidence="10" id="KW-1185">Reference proteome</keyword>
<dbReference type="GO" id="GO:0022857">
    <property type="term" value="F:transmembrane transporter activity"/>
    <property type="evidence" value="ECO:0007669"/>
    <property type="project" value="InterPro"/>
</dbReference>
<feature type="region of interest" description="Disordered" evidence="6">
    <location>
        <begin position="402"/>
        <end position="422"/>
    </location>
</feature>
<dbReference type="PANTHER" id="PTHR23513:SF6">
    <property type="entry name" value="MAJOR FACILITATOR SUPERFAMILY ASSOCIATED DOMAIN-CONTAINING PROTEIN"/>
    <property type="match status" value="1"/>
</dbReference>
<sequence length="422" mass="43833">MEAPVRRLMRDPRFVLLFAGQAINMFGDRALLVVLAIWVKELTGSDALAGVTFVLLSLPSLLAPLTGLLVDRFPRRLTLIVNDLAATVLVLCLLLVRDAGDLWIVFAVTLGYGISNQIFNAARGGLVHSMVPKELLGDANGLFGSVGQGLRIIGPLLGTAIFVAVGLGGVAILDAATFVVSAIILLMLRTTPDLVRAREKAPGRLTGDLTAGVRHILRDRELRGAVLAVGLALGAGGLLNTAMFAAVDEGLHRSTAFIGVVASFQGAGSIAGGVATGTLIRRYGEARAAAIGFAFGAVGMALVIPTSVVGMCVGAVLVGVSIPVFLVATTTLVQRRTEGELQGRALTAMEALIDIPFIASLGLGSLIIQFVPFRFIYAFSAAAFMSVAVYVLIVRRRGPDADAEVPAATTPSQPAASEPTAS</sequence>
<dbReference type="Pfam" id="PF07690">
    <property type="entry name" value="MFS_1"/>
    <property type="match status" value="1"/>
</dbReference>
<dbReference type="InterPro" id="IPR036259">
    <property type="entry name" value="MFS_trans_sf"/>
</dbReference>
<dbReference type="SUPFAM" id="SSF103473">
    <property type="entry name" value="MFS general substrate transporter"/>
    <property type="match status" value="1"/>
</dbReference>
<keyword evidence="5 7" id="KW-0472">Membrane</keyword>
<feature type="transmembrane region" description="Helical" evidence="7">
    <location>
        <begin position="77"/>
        <end position="96"/>
    </location>
</feature>
<dbReference type="Proteomes" id="UP000253094">
    <property type="component" value="Unassembled WGS sequence"/>
</dbReference>
<dbReference type="PANTHER" id="PTHR23513">
    <property type="entry name" value="INTEGRAL MEMBRANE EFFLUX PROTEIN-RELATED"/>
    <property type="match status" value="1"/>
</dbReference>
<dbReference type="Gene3D" id="1.20.1250.20">
    <property type="entry name" value="MFS general substrate transporter like domains"/>
    <property type="match status" value="1"/>
</dbReference>
<comment type="subcellular location">
    <subcellularLocation>
        <location evidence="1">Cell membrane</location>
        <topology evidence="1">Multi-pass membrane protein</topology>
    </subcellularLocation>
</comment>
<organism evidence="9 10">
    <name type="scientific">Sphaerisporangium album</name>
    <dbReference type="NCBI Taxonomy" id="509200"/>
    <lineage>
        <taxon>Bacteria</taxon>
        <taxon>Bacillati</taxon>
        <taxon>Actinomycetota</taxon>
        <taxon>Actinomycetes</taxon>
        <taxon>Streptosporangiales</taxon>
        <taxon>Streptosporangiaceae</taxon>
        <taxon>Sphaerisporangium</taxon>
    </lineage>
</organism>
<feature type="transmembrane region" description="Helical" evidence="7">
    <location>
        <begin position="314"/>
        <end position="333"/>
    </location>
</feature>
<dbReference type="PROSITE" id="PS50850">
    <property type="entry name" value="MFS"/>
    <property type="match status" value="1"/>
</dbReference>
<dbReference type="PRINTS" id="PR01988">
    <property type="entry name" value="EXPORTERBACE"/>
</dbReference>
<feature type="domain" description="Major facilitator superfamily (MFS) profile" evidence="8">
    <location>
        <begin position="1"/>
        <end position="193"/>
    </location>
</feature>
<proteinExistence type="predicted"/>
<feature type="transmembrane region" description="Helical" evidence="7">
    <location>
        <begin position="374"/>
        <end position="393"/>
    </location>
</feature>
<keyword evidence="4 7" id="KW-1133">Transmembrane helix</keyword>
<feature type="transmembrane region" description="Helical" evidence="7">
    <location>
        <begin position="256"/>
        <end position="276"/>
    </location>
</feature>
<accession>A0A367FQZ2</accession>
<evidence type="ECO:0000256" key="7">
    <source>
        <dbReference type="SAM" id="Phobius"/>
    </source>
</evidence>
<feature type="transmembrane region" description="Helical" evidence="7">
    <location>
        <begin position="288"/>
        <end position="308"/>
    </location>
</feature>
<evidence type="ECO:0000256" key="5">
    <source>
        <dbReference type="ARBA" id="ARBA00023136"/>
    </source>
</evidence>